<dbReference type="SUPFAM" id="SSF51338">
    <property type="entry name" value="Composite domain of metallo-dependent hydrolases"/>
    <property type="match status" value="1"/>
</dbReference>
<dbReference type="PANTHER" id="PTHR43668">
    <property type="entry name" value="ALLANTOINASE"/>
    <property type="match status" value="1"/>
</dbReference>
<dbReference type="PANTHER" id="PTHR43668:SF2">
    <property type="entry name" value="ALLANTOINASE"/>
    <property type="match status" value="1"/>
</dbReference>
<evidence type="ECO:0000313" key="2">
    <source>
        <dbReference type="EMBL" id="NJC58146.1"/>
    </source>
</evidence>
<reference evidence="2 3" key="1">
    <citation type="submission" date="2020-03" db="EMBL/GenBank/DDBJ databases">
        <title>Sequencing the genomes of 1000 actinobacteria strains.</title>
        <authorList>
            <person name="Klenk H.-P."/>
        </authorList>
    </citation>
    <scope>NUCLEOTIDE SEQUENCE [LARGE SCALE GENOMIC DNA]</scope>
    <source>
        <strain evidence="2 3">DSM 18964</strain>
    </source>
</reference>
<feature type="domain" description="Amidohydrolase 3" evidence="1">
    <location>
        <begin position="332"/>
        <end position="411"/>
    </location>
</feature>
<dbReference type="AlphaFoldDB" id="A0A846S1W0"/>
<protein>
    <submittedName>
        <fullName evidence="2">N-acyl-D-aspartate/D-glutamate deacylase</fullName>
    </submittedName>
</protein>
<comment type="caution">
    <text evidence="2">The sequence shown here is derived from an EMBL/GenBank/DDBJ whole genome shotgun (WGS) entry which is preliminary data.</text>
</comment>
<dbReference type="InterPro" id="IPR050138">
    <property type="entry name" value="DHOase/Allantoinase_Hydrolase"/>
</dbReference>
<dbReference type="GO" id="GO:0006145">
    <property type="term" value="P:purine nucleobase catabolic process"/>
    <property type="evidence" value="ECO:0007669"/>
    <property type="project" value="TreeGrafter"/>
</dbReference>
<keyword evidence="3" id="KW-1185">Reference proteome</keyword>
<proteinExistence type="predicted"/>
<dbReference type="Gene3D" id="3.20.20.140">
    <property type="entry name" value="Metal-dependent hydrolases"/>
    <property type="match status" value="1"/>
</dbReference>
<dbReference type="GO" id="GO:0005737">
    <property type="term" value="C:cytoplasm"/>
    <property type="evidence" value="ECO:0007669"/>
    <property type="project" value="TreeGrafter"/>
</dbReference>
<organism evidence="2 3">
    <name type="scientific">Brevibacterium marinum</name>
    <dbReference type="NCBI Taxonomy" id="418643"/>
    <lineage>
        <taxon>Bacteria</taxon>
        <taxon>Bacillati</taxon>
        <taxon>Actinomycetota</taxon>
        <taxon>Actinomycetes</taxon>
        <taxon>Micrococcales</taxon>
        <taxon>Brevibacteriaceae</taxon>
        <taxon>Brevibacterium</taxon>
    </lineage>
</organism>
<dbReference type="Pfam" id="PF07969">
    <property type="entry name" value="Amidohydro_3"/>
    <property type="match status" value="1"/>
</dbReference>
<sequence>MTSTLELEAGAMPVADYYEAAAAEGRPLNFGYSAGWVHARMSVLDDVPAADPLNDPTDRLGMSTFEKCQDGPRWRDAADDSEVDRILTLVREQIEAGAIGVGVLAGYAPGFTQSELDGLAQLAAEFRQPLFVHSRSMADVDHGGAFDAVRELIDVAERFDAPIHLCHMNSTSGQRIGSVVEEMREAQARGVAITTEAYPYGAGSTVIGASFLDPQQLAANNMSPQSIIYLATGERVASAERLDEIRAVDPGGICILESFDLTDAHQKDLLFEALTYPDAAMASDAIAVTSNGDEEHRKAAEEAIAGDVWPLPNGLIAHPRSSGCFATVFSWLVRDAQVLTLTEAIRRCTLIPANILAEAAPGMRRKGRLQVGADADICVFDPETIAPGGDYQHLHPSAGVEYLYVAGRSVVAERRLLPESLPGRPVYGGEAEK</sequence>
<dbReference type="InterPro" id="IPR011059">
    <property type="entry name" value="Metal-dep_hydrolase_composite"/>
</dbReference>
<evidence type="ECO:0000313" key="3">
    <source>
        <dbReference type="Proteomes" id="UP000576792"/>
    </source>
</evidence>
<dbReference type="Proteomes" id="UP000576792">
    <property type="component" value="Unassembled WGS sequence"/>
</dbReference>
<gene>
    <name evidence="2" type="ORF">BKA07_003181</name>
</gene>
<dbReference type="InterPro" id="IPR013108">
    <property type="entry name" value="Amidohydro_3"/>
</dbReference>
<dbReference type="InterPro" id="IPR032466">
    <property type="entry name" value="Metal_Hydrolase"/>
</dbReference>
<name>A0A846S1W0_9MICO</name>
<accession>A0A846S1W0</accession>
<dbReference type="NCBIfam" id="NF006560">
    <property type="entry name" value="PRK09061.1"/>
    <property type="match status" value="1"/>
</dbReference>
<dbReference type="GO" id="GO:0004038">
    <property type="term" value="F:allantoinase activity"/>
    <property type="evidence" value="ECO:0007669"/>
    <property type="project" value="TreeGrafter"/>
</dbReference>
<dbReference type="EMBL" id="JAATJN010000001">
    <property type="protein sequence ID" value="NJC58146.1"/>
    <property type="molecule type" value="Genomic_DNA"/>
</dbReference>
<dbReference type="SUPFAM" id="SSF51556">
    <property type="entry name" value="Metallo-dependent hydrolases"/>
    <property type="match status" value="1"/>
</dbReference>
<evidence type="ECO:0000259" key="1">
    <source>
        <dbReference type="Pfam" id="PF07969"/>
    </source>
</evidence>